<dbReference type="Proteomes" id="UP000641625">
    <property type="component" value="Unassembled WGS sequence"/>
</dbReference>
<proteinExistence type="predicted"/>
<dbReference type="InterPro" id="IPR029063">
    <property type="entry name" value="SAM-dependent_MTases_sf"/>
</dbReference>
<dbReference type="PANTHER" id="PTHR43861">
    <property type="entry name" value="TRANS-ACONITATE 2-METHYLTRANSFERASE-RELATED"/>
    <property type="match status" value="1"/>
</dbReference>
<reference evidence="1" key="1">
    <citation type="submission" date="2019-12" db="EMBL/GenBank/DDBJ databases">
        <title>Whole genome sequencing of Haloarcula argentinensis strain pws5.</title>
        <authorList>
            <person name="Verma D.K."/>
            <person name="Gopal K."/>
            <person name="Prasad E.S."/>
        </authorList>
    </citation>
    <scope>NUCLEOTIDE SEQUENCE</scope>
    <source>
        <strain evidence="1">Pws5</strain>
    </source>
</reference>
<dbReference type="EMBL" id="WOWA01000007">
    <property type="protein sequence ID" value="NLV14323.1"/>
    <property type="molecule type" value="Genomic_DNA"/>
</dbReference>
<dbReference type="Pfam" id="PF13489">
    <property type="entry name" value="Methyltransf_23"/>
    <property type="match status" value="1"/>
</dbReference>
<dbReference type="GO" id="GO:0008168">
    <property type="term" value="F:methyltransferase activity"/>
    <property type="evidence" value="ECO:0007669"/>
    <property type="project" value="UniProtKB-KW"/>
</dbReference>
<dbReference type="SUPFAM" id="SSF53335">
    <property type="entry name" value="S-adenosyl-L-methionine-dependent methyltransferases"/>
    <property type="match status" value="1"/>
</dbReference>
<keyword evidence="1" id="KW-0489">Methyltransferase</keyword>
<dbReference type="Gene3D" id="3.40.50.150">
    <property type="entry name" value="Vaccinia Virus protein VP39"/>
    <property type="match status" value="1"/>
</dbReference>
<sequence length="329" mass="38313">MTYSSTFDIYQKWFQAPLEDTVMNKRNLCPVCETQSGNSKFSVPYDSSKVKDFFDEFFGERQGIENRVDMSYFEGESLVIRYCAHCHFYWHENILGPDGMEKLYEEWIDAEFSKQRRDDWDRRGRMLEKTFYPPDFFKGVKPPGELRVLDIGMGWGGYLQAMNYWGAETHGVELSEIRRKHVSRNGVDVHESVEDVTGEFDVIALHQTLEHLPDPNKTMVSVGELLQKDGLVHIEVPRIREDPTKENVLKKSGFNPPAHINGFTRDSMLELTKKHGLSPISPTPLFRKNVGEYGIKRKLRRILNITGTLWIYDRFAGEQPMPRFFTLEQ</sequence>
<evidence type="ECO:0000313" key="2">
    <source>
        <dbReference type="Proteomes" id="UP000641625"/>
    </source>
</evidence>
<name>A0A847UEV1_HALAR</name>
<evidence type="ECO:0000313" key="1">
    <source>
        <dbReference type="EMBL" id="NLV14323.1"/>
    </source>
</evidence>
<accession>A0A847UEV1</accession>
<organism evidence="1 2">
    <name type="scientific">Haloarcula argentinensis</name>
    <dbReference type="NCBI Taxonomy" id="43776"/>
    <lineage>
        <taxon>Archaea</taxon>
        <taxon>Methanobacteriati</taxon>
        <taxon>Methanobacteriota</taxon>
        <taxon>Stenosarchaea group</taxon>
        <taxon>Halobacteria</taxon>
        <taxon>Halobacteriales</taxon>
        <taxon>Haloarculaceae</taxon>
        <taxon>Haloarcula</taxon>
    </lineage>
</organism>
<dbReference type="AlphaFoldDB" id="A0A847UEV1"/>
<keyword evidence="1" id="KW-0808">Transferase</keyword>
<protein>
    <submittedName>
        <fullName evidence="1">Methyltransferase domain-containing protein</fullName>
    </submittedName>
</protein>
<gene>
    <name evidence="1" type="ORF">GOC77_13730</name>
</gene>
<comment type="caution">
    <text evidence="1">The sequence shown here is derived from an EMBL/GenBank/DDBJ whole genome shotgun (WGS) entry which is preliminary data.</text>
</comment>
<dbReference type="CDD" id="cd02440">
    <property type="entry name" value="AdoMet_MTases"/>
    <property type="match status" value="1"/>
</dbReference>
<dbReference type="GO" id="GO:0032259">
    <property type="term" value="P:methylation"/>
    <property type="evidence" value="ECO:0007669"/>
    <property type="project" value="UniProtKB-KW"/>
</dbReference>